<keyword evidence="2" id="KW-1185">Reference proteome</keyword>
<organism evidence="1 2">
    <name type="scientific">Clathrospora elynae</name>
    <dbReference type="NCBI Taxonomy" id="706981"/>
    <lineage>
        <taxon>Eukaryota</taxon>
        <taxon>Fungi</taxon>
        <taxon>Dikarya</taxon>
        <taxon>Ascomycota</taxon>
        <taxon>Pezizomycotina</taxon>
        <taxon>Dothideomycetes</taxon>
        <taxon>Pleosporomycetidae</taxon>
        <taxon>Pleosporales</taxon>
        <taxon>Diademaceae</taxon>
        <taxon>Clathrospora</taxon>
    </lineage>
</organism>
<name>A0A6A5SNX0_9PLEO</name>
<gene>
    <name evidence="1" type="ORF">EJ02DRAFT_455283</name>
</gene>
<evidence type="ECO:0008006" key="3">
    <source>
        <dbReference type="Google" id="ProtNLM"/>
    </source>
</evidence>
<dbReference type="EMBL" id="ML976049">
    <property type="protein sequence ID" value="KAF1941348.1"/>
    <property type="molecule type" value="Genomic_DNA"/>
</dbReference>
<evidence type="ECO:0000313" key="2">
    <source>
        <dbReference type="Proteomes" id="UP000800038"/>
    </source>
</evidence>
<proteinExistence type="predicted"/>
<evidence type="ECO:0000313" key="1">
    <source>
        <dbReference type="EMBL" id="KAF1941348.1"/>
    </source>
</evidence>
<sequence>MSQTSANVEIFISANFSIERPEYSSFFYVSAVEGCGSGVAANFVGFTQWPTPSRATHPQEFADIQASSNMASKTPHLPEELHRMIAQSFHRDDLANYRLASKLFCAIGTEELFQTITFHYSPSSIERLMNIGASDRLRQHVKTILWDTNLWKIPDVRDFHEWMRYFSKKAEFFRRHYESSTPEGMHAVNLSSLQISGKSGRRTWTKCKMSVNLNTR</sequence>
<dbReference type="Proteomes" id="UP000800038">
    <property type="component" value="Unassembled WGS sequence"/>
</dbReference>
<protein>
    <recommendedName>
        <fullName evidence="3">F-box domain-containing protein</fullName>
    </recommendedName>
</protein>
<accession>A0A6A5SNX0</accession>
<dbReference type="AlphaFoldDB" id="A0A6A5SNX0"/>
<dbReference type="OrthoDB" id="5422579at2759"/>
<reference evidence="1" key="1">
    <citation type="journal article" date="2020" name="Stud. Mycol.">
        <title>101 Dothideomycetes genomes: a test case for predicting lifestyles and emergence of pathogens.</title>
        <authorList>
            <person name="Haridas S."/>
            <person name="Albert R."/>
            <person name="Binder M."/>
            <person name="Bloem J."/>
            <person name="Labutti K."/>
            <person name="Salamov A."/>
            <person name="Andreopoulos B."/>
            <person name="Baker S."/>
            <person name="Barry K."/>
            <person name="Bills G."/>
            <person name="Bluhm B."/>
            <person name="Cannon C."/>
            <person name="Castanera R."/>
            <person name="Culley D."/>
            <person name="Daum C."/>
            <person name="Ezra D."/>
            <person name="Gonzalez J."/>
            <person name="Henrissat B."/>
            <person name="Kuo A."/>
            <person name="Liang C."/>
            <person name="Lipzen A."/>
            <person name="Lutzoni F."/>
            <person name="Magnuson J."/>
            <person name="Mondo S."/>
            <person name="Nolan M."/>
            <person name="Ohm R."/>
            <person name="Pangilinan J."/>
            <person name="Park H.-J."/>
            <person name="Ramirez L."/>
            <person name="Alfaro M."/>
            <person name="Sun H."/>
            <person name="Tritt A."/>
            <person name="Yoshinaga Y."/>
            <person name="Zwiers L.-H."/>
            <person name="Turgeon B."/>
            <person name="Goodwin S."/>
            <person name="Spatafora J."/>
            <person name="Crous P."/>
            <person name="Grigoriev I."/>
        </authorList>
    </citation>
    <scope>NUCLEOTIDE SEQUENCE</scope>
    <source>
        <strain evidence="1">CBS 161.51</strain>
    </source>
</reference>